<dbReference type="EMBL" id="CP023483">
    <property type="protein sequence ID" value="ATF27161.1"/>
    <property type="molecule type" value="Genomic_DNA"/>
</dbReference>
<dbReference type="AlphaFoldDB" id="A0A1D2LKK5"/>
<dbReference type="RefSeq" id="WP_069133782.1">
    <property type="nucleotide sequence ID" value="NZ_CP023483.1"/>
</dbReference>
<keyword evidence="1" id="KW-0472">Membrane</keyword>
<reference evidence="2 3" key="1">
    <citation type="submission" date="2017-09" db="EMBL/GenBank/DDBJ databases">
        <title>Complete Genome Sequences of Two Strains of the Meat Spoilage Bacterium Brochothrix thermosphacta Isolated from Ground Chicken.</title>
        <authorList>
            <person name="Paoli G.C."/>
            <person name="Wijey C."/>
            <person name="Chen C.-Y."/>
            <person name="Nguyen L."/>
            <person name="Yan X."/>
            <person name="Irwin P.L."/>
        </authorList>
    </citation>
    <scope>NUCLEOTIDE SEQUENCE [LARGE SCALE GENOMIC DNA]</scope>
    <source>
        <strain evidence="2 3">BI</strain>
    </source>
</reference>
<evidence type="ECO:0000256" key="1">
    <source>
        <dbReference type="SAM" id="Phobius"/>
    </source>
</evidence>
<dbReference type="Proteomes" id="UP000243591">
    <property type="component" value="Chromosome"/>
</dbReference>
<feature type="transmembrane region" description="Helical" evidence="1">
    <location>
        <begin position="38"/>
        <end position="59"/>
    </location>
</feature>
<keyword evidence="3" id="KW-1185">Reference proteome</keyword>
<organism evidence="2 3">
    <name type="scientific">Brochothrix thermosphacta</name>
    <name type="common">Microbacterium thermosphactum</name>
    <dbReference type="NCBI Taxonomy" id="2756"/>
    <lineage>
        <taxon>Bacteria</taxon>
        <taxon>Bacillati</taxon>
        <taxon>Bacillota</taxon>
        <taxon>Bacilli</taxon>
        <taxon>Bacillales</taxon>
        <taxon>Listeriaceae</taxon>
        <taxon>Brochothrix</taxon>
    </lineage>
</organism>
<sequence length="64" mass="7036">MIANIIGPIIVFLSIIVGAFGLLLIIISLFSKTKLSKYGLIFIIVGILMYAATFLFNLLDSSHY</sequence>
<proteinExistence type="predicted"/>
<dbReference type="KEGG" id="bths:CNY62_12710"/>
<dbReference type="STRING" id="2756.BFR44_03405"/>
<name>A0A1D2LKK5_BROTH</name>
<evidence type="ECO:0008006" key="4">
    <source>
        <dbReference type="Google" id="ProtNLM"/>
    </source>
</evidence>
<evidence type="ECO:0000313" key="3">
    <source>
        <dbReference type="Proteomes" id="UP000243591"/>
    </source>
</evidence>
<evidence type="ECO:0000313" key="2">
    <source>
        <dbReference type="EMBL" id="ATF27161.1"/>
    </source>
</evidence>
<keyword evidence="1" id="KW-1133">Transmembrane helix</keyword>
<protein>
    <recommendedName>
        <fullName evidence="4">DUF2759 domain-containing protein</fullName>
    </recommendedName>
</protein>
<feature type="transmembrane region" description="Helical" evidence="1">
    <location>
        <begin position="6"/>
        <end position="31"/>
    </location>
</feature>
<gene>
    <name evidence="2" type="ORF">CNY62_12710</name>
</gene>
<accession>A0A1D2LKK5</accession>
<keyword evidence="1" id="KW-0812">Transmembrane</keyword>